<dbReference type="InterPro" id="IPR011635">
    <property type="entry name" value="CARDB"/>
</dbReference>
<feature type="domain" description="CARDB" evidence="2">
    <location>
        <begin position="555"/>
        <end position="663"/>
    </location>
</feature>
<dbReference type="KEGG" id="geo:Geob_0971"/>
<organism evidence="3 4">
    <name type="scientific">Geotalea daltonii (strain DSM 22248 / JCM 15807 / FRC-32)</name>
    <name type="common">Geobacter daltonii</name>
    <dbReference type="NCBI Taxonomy" id="316067"/>
    <lineage>
        <taxon>Bacteria</taxon>
        <taxon>Pseudomonadati</taxon>
        <taxon>Thermodesulfobacteriota</taxon>
        <taxon>Desulfuromonadia</taxon>
        <taxon>Geobacterales</taxon>
        <taxon>Geobacteraceae</taxon>
        <taxon>Geotalea</taxon>
    </lineage>
</organism>
<feature type="domain" description="CARDB" evidence="2">
    <location>
        <begin position="432"/>
        <end position="546"/>
    </location>
</feature>
<accession>B9M2F4</accession>
<keyword evidence="4" id="KW-1185">Reference proteome</keyword>
<dbReference type="Gene3D" id="2.80.10.50">
    <property type="match status" value="1"/>
</dbReference>
<dbReference type="eggNOG" id="COG1520">
    <property type="taxonomic scope" value="Bacteria"/>
</dbReference>
<dbReference type="Pfam" id="PF07705">
    <property type="entry name" value="CARDB"/>
    <property type="match status" value="3"/>
</dbReference>
<dbReference type="Gene3D" id="2.60.40.10">
    <property type="entry name" value="Immunoglobulins"/>
    <property type="match status" value="3"/>
</dbReference>
<dbReference type="Proteomes" id="UP000007721">
    <property type="component" value="Chromosome"/>
</dbReference>
<sequence>MGKFLVLAAVSFASVTLMAASQVQAITYQTPPVSMTYHNGASSQATSVKTDSQGNIYEAVTSMGENGTIVKFTPDGQTAWTVDFDPSNPRPADKMGNFVTSTGIAAVAVDRNDNIYAVGESHNGIALDCLLKKYNADGTLIWQTRYSVPQSGTIIEDQYCHDITVDNAGDIIAGGTSLIFNGTNYSGYGNQILKWDASGKLIGKFNLKTNGTAACGPATPCQSQIMKVVTDLNQNIYAIGKMGGVYANTTYYRKFSKDLMPLANRYAYINNNLKTTAIAVDTQGHVFGSGYETVYSPTSGHNAVYRTMNVFDSNLNMLCDDKTYVGLLTQYTDPTPYGFNAIVIGPDEKAYLAGSQDKSFAVMAYNAQCQPQWLDAAGNPALLKAQVDSSDFSNAVTIDNNNNLIIAGRKSDQVATDAVTVKFAPVVTPTSSDLVISALFAPSALKTGQTFNAGGYLRNQGDGPTGDAVSGAHWLGLYLSTDNIINRQDILLCRTPVIAQAGSQTLTYHCEGTPPANLLTGTYHVGVITDDGNLISETDETNNTHSEQLQYTALPDLVVVSGAAPASAENGQQITVTATIKNQGAGAAISTTAGIYISSDSDFAMSDSPVCSAAVGTLAPGASQEVSCTGTIPMNTYGGKVYIGVLADNTNADEETNETNNSWSQAFSLTALPDLVISMAVSPATAQRGEQITVSGTVSNQGYGATGTQYSGYYFVSMYLSQDNVITSTDTALCSVGFGTTPANTTIPFSCTATIPASIAAGNYYVGFVADSYGNGVVESDETNNNKVNAIAITQ</sequence>
<dbReference type="RefSeq" id="WP_012646062.1">
    <property type="nucleotide sequence ID" value="NC_011979.1"/>
</dbReference>
<dbReference type="SUPFAM" id="SSF50998">
    <property type="entry name" value="Quinoprotein alcohol dehydrogenase-like"/>
    <property type="match status" value="1"/>
</dbReference>
<evidence type="ECO:0000313" key="3">
    <source>
        <dbReference type="EMBL" id="ACM19333.1"/>
    </source>
</evidence>
<dbReference type="eggNOG" id="COG1572">
    <property type="taxonomic scope" value="Bacteria"/>
</dbReference>
<dbReference type="InterPro" id="IPR011047">
    <property type="entry name" value="Quinoprotein_ADH-like_sf"/>
</dbReference>
<gene>
    <name evidence="3" type="ordered locus">Geob_0971</name>
</gene>
<dbReference type="AlphaFoldDB" id="B9M2F4"/>
<dbReference type="OrthoDB" id="5377562at2"/>
<name>B9M2F4_GEODF</name>
<evidence type="ECO:0000259" key="2">
    <source>
        <dbReference type="Pfam" id="PF07705"/>
    </source>
</evidence>
<protein>
    <submittedName>
        <fullName evidence="3">CARDB domain repeat protein</fullName>
    </submittedName>
</protein>
<feature type="domain" description="CARDB" evidence="2">
    <location>
        <begin position="673"/>
        <end position="787"/>
    </location>
</feature>
<dbReference type="STRING" id="316067.Geob_0971"/>
<keyword evidence="1" id="KW-0732">Signal</keyword>
<dbReference type="EMBL" id="CP001390">
    <property type="protein sequence ID" value="ACM19333.1"/>
    <property type="molecule type" value="Genomic_DNA"/>
</dbReference>
<evidence type="ECO:0000256" key="1">
    <source>
        <dbReference type="SAM" id="SignalP"/>
    </source>
</evidence>
<reference evidence="3 4" key="1">
    <citation type="submission" date="2009-01" db="EMBL/GenBank/DDBJ databases">
        <title>Complete sequence of Geobacter sp. FRC-32.</title>
        <authorList>
            <consortium name="US DOE Joint Genome Institute"/>
            <person name="Lucas S."/>
            <person name="Copeland A."/>
            <person name="Lapidus A."/>
            <person name="Glavina del Rio T."/>
            <person name="Dalin E."/>
            <person name="Tice H."/>
            <person name="Bruce D."/>
            <person name="Goodwin L."/>
            <person name="Pitluck S."/>
            <person name="Saunders E."/>
            <person name="Brettin T."/>
            <person name="Detter J.C."/>
            <person name="Han C."/>
            <person name="Larimer F."/>
            <person name="Land M."/>
            <person name="Hauser L."/>
            <person name="Kyrpides N."/>
            <person name="Ovchinnikova G."/>
            <person name="Kostka J."/>
            <person name="Richardson P."/>
        </authorList>
    </citation>
    <scope>NUCLEOTIDE SEQUENCE [LARGE SCALE GENOMIC DNA]</scope>
    <source>
        <strain evidence="4">DSM 22248 / JCM 15807 / FRC-32</strain>
    </source>
</reference>
<proteinExistence type="predicted"/>
<dbReference type="InterPro" id="IPR013783">
    <property type="entry name" value="Ig-like_fold"/>
</dbReference>
<feature type="signal peptide" evidence="1">
    <location>
        <begin position="1"/>
        <end position="19"/>
    </location>
</feature>
<feature type="chain" id="PRO_5002888896" evidence="1">
    <location>
        <begin position="20"/>
        <end position="795"/>
    </location>
</feature>
<evidence type="ECO:0000313" key="4">
    <source>
        <dbReference type="Proteomes" id="UP000007721"/>
    </source>
</evidence>
<dbReference type="HOGENOM" id="CLU_353300_0_0_7"/>